<organism evidence="13 14">
    <name type="scientific">Tritrichomonas musculus</name>
    <dbReference type="NCBI Taxonomy" id="1915356"/>
    <lineage>
        <taxon>Eukaryota</taxon>
        <taxon>Metamonada</taxon>
        <taxon>Parabasalia</taxon>
        <taxon>Tritrichomonadida</taxon>
        <taxon>Tritrichomonadidae</taxon>
        <taxon>Tritrichomonas</taxon>
    </lineage>
</organism>
<dbReference type="PROSITE" id="PS00107">
    <property type="entry name" value="PROTEIN_KINASE_ATP"/>
    <property type="match status" value="1"/>
</dbReference>
<dbReference type="GO" id="GO:0016301">
    <property type="term" value="F:kinase activity"/>
    <property type="evidence" value="ECO:0007669"/>
    <property type="project" value="UniProtKB-KW"/>
</dbReference>
<dbReference type="PROSITE" id="PS50011">
    <property type="entry name" value="PROTEIN_KINASE_DOM"/>
    <property type="match status" value="1"/>
</dbReference>
<dbReference type="SMART" id="SM00220">
    <property type="entry name" value="S_TKc"/>
    <property type="match status" value="1"/>
</dbReference>
<comment type="catalytic activity">
    <reaction evidence="7">
        <text>L-threonyl-[protein] + ATP = O-phospho-L-threonyl-[protein] + ADP + H(+)</text>
        <dbReference type="Rhea" id="RHEA:46608"/>
        <dbReference type="Rhea" id="RHEA-COMP:11060"/>
        <dbReference type="Rhea" id="RHEA-COMP:11605"/>
        <dbReference type="ChEBI" id="CHEBI:15378"/>
        <dbReference type="ChEBI" id="CHEBI:30013"/>
        <dbReference type="ChEBI" id="CHEBI:30616"/>
        <dbReference type="ChEBI" id="CHEBI:61977"/>
        <dbReference type="ChEBI" id="CHEBI:456216"/>
        <dbReference type="EC" id="2.7.11.1"/>
    </reaction>
</comment>
<proteinExistence type="predicted"/>
<dbReference type="EMBL" id="JAPFFF010000234">
    <property type="protein sequence ID" value="KAK8835105.1"/>
    <property type="molecule type" value="Genomic_DNA"/>
</dbReference>
<keyword evidence="3" id="KW-0808">Transferase</keyword>
<comment type="catalytic activity">
    <reaction evidence="8">
        <text>L-seryl-[protein] + ATP = O-phospho-L-seryl-[protein] + ADP + H(+)</text>
        <dbReference type="Rhea" id="RHEA:17989"/>
        <dbReference type="Rhea" id="RHEA-COMP:9863"/>
        <dbReference type="Rhea" id="RHEA-COMP:11604"/>
        <dbReference type="ChEBI" id="CHEBI:15378"/>
        <dbReference type="ChEBI" id="CHEBI:29999"/>
        <dbReference type="ChEBI" id="CHEBI:30616"/>
        <dbReference type="ChEBI" id="CHEBI:83421"/>
        <dbReference type="ChEBI" id="CHEBI:456216"/>
        <dbReference type="EC" id="2.7.11.1"/>
    </reaction>
</comment>
<keyword evidence="4 9" id="KW-0547">Nucleotide-binding</keyword>
<dbReference type="EMBL" id="JAPFFF010000023">
    <property type="protein sequence ID" value="KAK8852809.1"/>
    <property type="molecule type" value="Genomic_DNA"/>
</dbReference>
<evidence type="ECO:0000256" key="6">
    <source>
        <dbReference type="ARBA" id="ARBA00022840"/>
    </source>
</evidence>
<gene>
    <name evidence="13" type="ORF">M9Y10_017800</name>
    <name evidence="12" type="ORF">M9Y10_018074</name>
</gene>
<evidence type="ECO:0000256" key="5">
    <source>
        <dbReference type="ARBA" id="ARBA00022777"/>
    </source>
</evidence>
<evidence type="ECO:0000256" key="4">
    <source>
        <dbReference type="ARBA" id="ARBA00022741"/>
    </source>
</evidence>
<dbReference type="Proteomes" id="UP001470230">
    <property type="component" value="Unassembled WGS sequence"/>
</dbReference>
<evidence type="ECO:0000313" key="14">
    <source>
        <dbReference type="Proteomes" id="UP001470230"/>
    </source>
</evidence>
<dbReference type="SUPFAM" id="SSF56112">
    <property type="entry name" value="Protein kinase-like (PK-like)"/>
    <property type="match status" value="1"/>
</dbReference>
<dbReference type="Gene3D" id="3.30.200.20">
    <property type="entry name" value="Phosphorylase Kinase, domain 1"/>
    <property type="match status" value="1"/>
</dbReference>
<name>A0ABR2HUH8_9EUKA</name>
<feature type="region of interest" description="Disordered" evidence="10">
    <location>
        <begin position="327"/>
        <end position="349"/>
    </location>
</feature>
<evidence type="ECO:0000256" key="3">
    <source>
        <dbReference type="ARBA" id="ARBA00022679"/>
    </source>
</evidence>
<accession>A0ABR2HUH8</accession>
<evidence type="ECO:0000313" key="12">
    <source>
        <dbReference type="EMBL" id="KAK8835105.1"/>
    </source>
</evidence>
<evidence type="ECO:0000256" key="7">
    <source>
        <dbReference type="ARBA" id="ARBA00047899"/>
    </source>
</evidence>
<keyword evidence="6 9" id="KW-0067">ATP-binding</keyword>
<comment type="caution">
    <text evidence="13">The sequence shown here is derived from an EMBL/GenBank/DDBJ whole genome shotgun (WGS) entry which is preliminary data.</text>
</comment>
<sequence length="624" mass="71071">MEESSDESSKPPLDQSYPTLCSTSSSSQSSSSESSDASFNLVDGIVRYPSTANFQSNIQNKETKENENKRDQGISTYGSYGIVHSQSVSTQVGDLNNPKLIGSETKRMNRLDFDFGKRLGHGSYGDVYIVKFKEMFQDKEYYAMKIIKKSHIMKEKKIDFVKIERDAMNRLNHPNIIRLKLTFQDKLYLYYVVELASNGDLSKVLKKHVALSPENNKIILAQVLSAIGHMHHRRVLHRDLKPENILLDSENRVKITDFGTAKIFELAPTLPKPDNLLNALNKFTTNSSRNPMTKDQIPKPEPRLKKAIKSDYISTAKNIPKGIFESKADQSSSDHIHHKPPSSNKSSNVNYVSKDNFRFSHSSFVGSGDYVSPEMLKSNMVGPMSDIWAFGCLVYTLFVGEAPFHTDSRFVTFRRIQENDFSIPDFVPSDARDLIEKILITDPEKRLGHDTYDSNYEDIREHPFFKGIDWSKISLVVPPPFESFEPAVKRREAFIEKMKKEEEMEEDPYNTFEQVVRQGPGKFEKKPENGSELMDVNVVLTNKLRIFATDASAPIETDKSDREGKLKTGPIYDEVPLTSSLKINIDNSKGTLTFSNDNKTLTVYASEKERKEWDEFIKEALQDL</sequence>
<feature type="compositionally biased region" description="Low complexity" evidence="10">
    <location>
        <begin position="22"/>
        <end position="36"/>
    </location>
</feature>
<dbReference type="EC" id="2.7.11.1" evidence="1"/>
<evidence type="ECO:0000256" key="2">
    <source>
        <dbReference type="ARBA" id="ARBA00022527"/>
    </source>
</evidence>
<evidence type="ECO:0000313" key="13">
    <source>
        <dbReference type="EMBL" id="KAK8852809.1"/>
    </source>
</evidence>
<feature type="region of interest" description="Disordered" evidence="10">
    <location>
        <begin position="1"/>
        <end position="36"/>
    </location>
</feature>
<keyword evidence="2" id="KW-0723">Serine/threonine-protein kinase</keyword>
<protein>
    <recommendedName>
        <fullName evidence="1">non-specific serine/threonine protein kinase</fullName>
        <ecNumber evidence="1">2.7.11.1</ecNumber>
    </recommendedName>
</protein>
<feature type="region of interest" description="Disordered" evidence="10">
    <location>
        <begin position="57"/>
        <end position="76"/>
    </location>
</feature>
<dbReference type="InterPro" id="IPR008271">
    <property type="entry name" value="Ser/Thr_kinase_AS"/>
</dbReference>
<feature type="binding site" evidence="9">
    <location>
        <position position="149"/>
    </location>
    <ligand>
        <name>ATP</name>
        <dbReference type="ChEBI" id="CHEBI:30616"/>
    </ligand>
</feature>
<dbReference type="InterPro" id="IPR017441">
    <property type="entry name" value="Protein_kinase_ATP_BS"/>
</dbReference>
<dbReference type="Gene3D" id="1.10.510.10">
    <property type="entry name" value="Transferase(Phosphotransferase) domain 1"/>
    <property type="match status" value="2"/>
</dbReference>
<dbReference type="InterPro" id="IPR011009">
    <property type="entry name" value="Kinase-like_dom_sf"/>
</dbReference>
<feature type="domain" description="Protein kinase" evidence="11">
    <location>
        <begin position="113"/>
        <end position="465"/>
    </location>
</feature>
<dbReference type="PROSITE" id="PS00108">
    <property type="entry name" value="PROTEIN_KINASE_ST"/>
    <property type="match status" value="1"/>
</dbReference>
<dbReference type="PANTHER" id="PTHR24356">
    <property type="entry name" value="SERINE/THREONINE-PROTEIN KINASE"/>
    <property type="match status" value="1"/>
</dbReference>
<evidence type="ECO:0000256" key="8">
    <source>
        <dbReference type="ARBA" id="ARBA00048679"/>
    </source>
</evidence>
<evidence type="ECO:0000256" key="1">
    <source>
        <dbReference type="ARBA" id="ARBA00012513"/>
    </source>
</evidence>
<keyword evidence="14" id="KW-1185">Reference proteome</keyword>
<dbReference type="PANTHER" id="PTHR24356:SF163">
    <property type="entry name" value="3-PHOSPHOINOSITIDE-DEPENDENT PROTEIN KINASE 1-RELATED"/>
    <property type="match status" value="1"/>
</dbReference>
<evidence type="ECO:0000259" key="11">
    <source>
        <dbReference type="PROSITE" id="PS50011"/>
    </source>
</evidence>
<dbReference type="InterPro" id="IPR050236">
    <property type="entry name" value="Ser_Thr_kinase_AGC"/>
</dbReference>
<evidence type="ECO:0000256" key="10">
    <source>
        <dbReference type="SAM" id="MobiDB-lite"/>
    </source>
</evidence>
<dbReference type="Pfam" id="PF00069">
    <property type="entry name" value="Pkinase"/>
    <property type="match status" value="2"/>
</dbReference>
<evidence type="ECO:0000256" key="9">
    <source>
        <dbReference type="PROSITE-ProRule" id="PRU10141"/>
    </source>
</evidence>
<dbReference type="InterPro" id="IPR000719">
    <property type="entry name" value="Prot_kinase_dom"/>
</dbReference>
<keyword evidence="5 13" id="KW-0418">Kinase</keyword>
<reference evidence="13 14" key="1">
    <citation type="submission" date="2024-04" db="EMBL/GenBank/DDBJ databases">
        <title>Tritrichomonas musculus Genome.</title>
        <authorList>
            <person name="Alves-Ferreira E."/>
            <person name="Grigg M."/>
            <person name="Lorenzi H."/>
            <person name="Galac M."/>
        </authorList>
    </citation>
    <scope>NUCLEOTIDE SEQUENCE [LARGE SCALE GENOMIC DNA]</scope>
    <source>
        <strain evidence="13 14">EAF2021</strain>
    </source>
</reference>
<feature type="compositionally biased region" description="Basic and acidic residues" evidence="10">
    <location>
        <begin position="61"/>
        <end position="72"/>
    </location>
</feature>